<dbReference type="EMBL" id="CP031194">
    <property type="protein sequence ID" value="AXG78459.1"/>
    <property type="molecule type" value="Genomic_DNA"/>
</dbReference>
<evidence type="ECO:0000313" key="3">
    <source>
        <dbReference type="Proteomes" id="UP000253868"/>
    </source>
</evidence>
<name>A0A345HP35_9ACTN</name>
<feature type="compositionally biased region" description="Low complexity" evidence="1">
    <location>
        <begin position="150"/>
        <end position="163"/>
    </location>
</feature>
<dbReference type="PROSITE" id="PS51257">
    <property type="entry name" value="PROKAR_LIPOPROTEIN"/>
    <property type="match status" value="1"/>
</dbReference>
<dbReference type="OrthoDB" id="4336125at2"/>
<dbReference type="AlphaFoldDB" id="A0A345HP35"/>
<organism evidence="2 3">
    <name type="scientific">Streptomyces paludis</name>
    <dbReference type="NCBI Taxonomy" id="2282738"/>
    <lineage>
        <taxon>Bacteria</taxon>
        <taxon>Bacillati</taxon>
        <taxon>Actinomycetota</taxon>
        <taxon>Actinomycetes</taxon>
        <taxon>Kitasatosporales</taxon>
        <taxon>Streptomycetaceae</taxon>
        <taxon>Streptomyces</taxon>
    </lineage>
</organism>
<accession>A0A345HP35</accession>
<dbReference type="RefSeq" id="WP_114659804.1">
    <property type="nucleotide sequence ID" value="NZ_CP031194.1"/>
</dbReference>
<dbReference type="KEGG" id="spad:DVK44_12885"/>
<evidence type="ECO:0000256" key="1">
    <source>
        <dbReference type="SAM" id="MobiDB-lite"/>
    </source>
</evidence>
<feature type="compositionally biased region" description="Low complexity" evidence="1">
    <location>
        <begin position="186"/>
        <end position="199"/>
    </location>
</feature>
<reference evidence="3" key="1">
    <citation type="submission" date="2018-07" db="EMBL/GenBank/DDBJ databases">
        <authorList>
            <person name="Zhao J."/>
        </authorList>
    </citation>
    <scope>NUCLEOTIDE SEQUENCE [LARGE SCALE GENOMIC DNA]</scope>
    <source>
        <strain evidence="3">GSSD-12</strain>
    </source>
</reference>
<feature type="region of interest" description="Disordered" evidence="1">
    <location>
        <begin position="28"/>
        <end position="50"/>
    </location>
</feature>
<keyword evidence="3" id="KW-1185">Reference proteome</keyword>
<proteinExistence type="predicted"/>
<dbReference type="Proteomes" id="UP000253868">
    <property type="component" value="Chromosome"/>
</dbReference>
<feature type="region of interest" description="Disordered" evidence="1">
    <location>
        <begin position="144"/>
        <end position="202"/>
    </location>
</feature>
<protein>
    <submittedName>
        <fullName evidence="2">DUF3558 domain-containing protein</fullName>
    </submittedName>
</protein>
<gene>
    <name evidence="2" type="ORF">DVK44_12885</name>
</gene>
<sequence>MQPKARHAYLPGLAALLVVAVTGCSGGGQGGGSASDSKPGGPTTVTAAQPGKYRTLREACGTVPRATLKELLPGAASLPDTQQAKAYRGTPSLTYDTDRRVGCSWKADSADASHQLAIDLERVVSYDPTVSDADRAREVYEKQQLAAGLPVTDTSADTSADPDTVPDADADTDASAKAGKTPQIDSASGSPTASTSASGLEPRTLDSLGDAAFLNDVLAHSGSAAQRRTVSVVFRTSNVIVTVRYTEQSARSTEIPDSAELQDKARSLAGKLRDQLND</sequence>
<evidence type="ECO:0000313" key="2">
    <source>
        <dbReference type="EMBL" id="AXG78459.1"/>
    </source>
</evidence>